<protein>
    <submittedName>
        <fullName evidence="2">Uncharacterized protein</fullName>
    </submittedName>
</protein>
<name>A0A397VS40_9GLOM</name>
<evidence type="ECO:0000313" key="3">
    <source>
        <dbReference type="Proteomes" id="UP000266673"/>
    </source>
</evidence>
<gene>
    <name evidence="2" type="ORF">C2G38_721599</name>
</gene>
<proteinExistence type="predicted"/>
<organism evidence="2 3">
    <name type="scientific">Gigaspora rosea</name>
    <dbReference type="NCBI Taxonomy" id="44941"/>
    <lineage>
        <taxon>Eukaryota</taxon>
        <taxon>Fungi</taxon>
        <taxon>Fungi incertae sedis</taxon>
        <taxon>Mucoromycota</taxon>
        <taxon>Glomeromycotina</taxon>
        <taxon>Glomeromycetes</taxon>
        <taxon>Diversisporales</taxon>
        <taxon>Gigasporaceae</taxon>
        <taxon>Gigaspora</taxon>
    </lineage>
</organism>
<keyword evidence="3" id="KW-1185">Reference proteome</keyword>
<evidence type="ECO:0000313" key="2">
    <source>
        <dbReference type="EMBL" id="RIB24147.1"/>
    </source>
</evidence>
<dbReference type="EMBL" id="QKWP01000228">
    <property type="protein sequence ID" value="RIB24147.1"/>
    <property type="molecule type" value="Genomic_DNA"/>
</dbReference>
<dbReference type="AlphaFoldDB" id="A0A397VS40"/>
<accession>A0A397VS40</accession>
<reference evidence="2 3" key="1">
    <citation type="submission" date="2018-06" db="EMBL/GenBank/DDBJ databases">
        <title>Comparative genomics reveals the genomic features of Rhizophagus irregularis, R. cerebriforme, R. diaphanum and Gigaspora rosea, and their symbiotic lifestyle signature.</title>
        <authorList>
            <person name="Morin E."/>
            <person name="San Clemente H."/>
            <person name="Chen E.C.H."/>
            <person name="De La Providencia I."/>
            <person name="Hainaut M."/>
            <person name="Kuo A."/>
            <person name="Kohler A."/>
            <person name="Murat C."/>
            <person name="Tang N."/>
            <person name="Roy S."/>
            <person name="Loubradou J."/>
            <person name="Henrissat B."/>
            <person name="Grigoriev I.V."/>
            <person name="Corradi N."/>
            <person name="Roux C."/>
            <person name="Martin F.M."/>
        </authorList>
    </citation>
    <scope>NUCLEOTIDE SEQUENCE [LARGE SCALE GENOMIC DNA]</scope>
    <source>
        <strain evidence="2 3">DAOM 194757</strain>
    </source>
</reference>
<feature type="transmembrane region" description="Helical" evidence="1">
    <location>
        <begin position="14"/>
        <end position="35"/>
    </location>
</feature>
<sequence>MGERIELKIIYRSYIGWLSFFTEPLCILSCLSYLLQYYAVTFHVNYLRIYRIDVFLNFICFKEPLLFVINNELDTCWLKHDFFFTEHSIMP</sequence>
<keyword evidence="1" id="KW-1133">Transmembrane helix</keyword>
<comment type="caution">
    <text evidence="2">The sequence shown here is derived from an EMBL/GenBank/DDBJ whole genome shotgun (WGS) entry which is preliminary data.</text>
</comment>
<keyword evidence="1" id="KW-0812">Transmembrane</keyword>
<dbReference type="Proteomes" id="UP000266673">
    <property type="component" value="Unassembled WGS sequence"/>
</dbReference>
<evidence type="ECO:0000256" key="1">
    <source>
        <dbReference type="SAM" id="Phobius"/>
    </source>
</evidence>
<keyword evidence="1" id="KW-0472">Membrane</keyword>